<dbReference type="EMBL" id="LNXY01000008">
    <property type="protein sequence ID" value="KTC89214.1"/>
    <property type="molecule type" value="Genomic_DNA"/>
</dbReference>
<dbReference type="UniPathway" id="UPA00077">
    <property type="reaction ID" value="UER00157"/>
</dbReference>
<comment type="subunit">
    <text evidence="6">Monomer.</text>
</comment>
<reference evidence="26 27" key="1">
    <citation type="submission" date="2015-11" db="EMBL/GenBank/DDBJ databases">
        <title>Genomic analysis of 38 Legionella species identifies large and diverse effector repertoires.</title>
        <authorList>
            <person name="Burstein D."/>
            <person name="Amaro F."/>
            <person name="Zusman T."/>
            <person name="Lifshitz Z."/>
            <person name="Cohen O."/>
            <person name="Gilbert J.A."/>
            <person name="Pupko T."/>
            <person name="Shuman H.A."/>
            <person name="Segal G."/>
        </authorList>
    </citation>
    <scope>NUCLEOTIDE SEQUENCE [LARGE SCALE GENOMIC DNA]</scope>
    <source>
        <strain evidence="26 27">ATCC 700990</strain>
    </source>
</reference>
<evidence type="ECO:0000256" key="21">
    <source>
        <dbReference type="ARBA" id="ARBA00049035"/>
    </source>
</evidence>
<dbReference type="Pfam" id="PF08245">
    <property type="entry name" value="Mur_ligase_M"/>
    <property type="match status" value="1"/>
</dbReference>
<keyword evidence="12 23" id="KW-0547">Nucleotide-binding</keyword>
<dbReference type="RefSeq" id="WP_058495054.1">
    <property type="nucleotide sequence ID" value="NZ_CAAAIU010000015.1"/>
</dbReference>
<dbReference type="NCBIfam" id="TIGR01499">
    <property type="entry name" value="folC"/>
    <property type="match status" value="1"/>
</dbReference>
<comment type="cofactor">
    <cofactor evidence="1">
        <name>Mg(2+)</name>
        <dbReference type="ChEBI" id="CHEBI:18420"/>
    </cofactor>
</comment>
<dbReference type="GO" id="GO:0046872">
    <property type="term" value="F:metal ion binding"/>
    <property type="evidence" value="ECO:0007669"/>
    <property type="project" value="UniProtKB-KW"/>
</dbReference>
<keyword evidence="13 23" id="KW-0067">ATP-binding</keyword>
<dbReference type="InterPro" id="IPR018109">
    <property type="entry name" value="Folylpolyglutamate_synth_CS"/>
</dbReference>
<accession>A0A0W0T0S2</accession>
<keyword evidence="10 23" id="KW-0436">Ligase</keyword>
<dbReference type="GO" id="GO:0008841">
    <property type="term" value="F:dihydrofolate synthase activity"/>
    <property type="evidence" value="ECO:0007669"/>
    <property type="project" value="UniProtKB-EC"/>
</dbReference>
<evidence type="ECO:0000256" key="13">
    <source>
        <dbReference type="ARBA" id="ARBA00022840"/>
    </source>
</evidence>
<evidence type="ECO:0000256" key="7">
    <source>
        <dbReference type="ARBA" id="ARBA00013023"/>
    </source>
</evidence>
<dbReference type="GO" id="GO:0005737">
    <property type="term" value="C:cytoplasm"/>
    <property type="evidence" value="ECO:0007669"/>
    <property type="project" value="TreeGrafter"/>
</dbReference>
<dbReference type="GO" id="GO:0046654">
    <property type="term" value="P:tetrahydrofolate biosynthetic process"/>
    <property type="evidence" value="ECO:0007669"/>
    <property type="project" value="UniProtKB-UniPathway"/>
</dbReference>
<evidence type="ECO:0000256" key="1">
    <source>
        <dbReference type="ARBA" id="ARBA00001946"/>
    </source>
</evidence>
<evidence type="ECO:0000256" key="6">
    <source>
        <dbReference type="ARBA" id="ARBA00011245"/>
    </source>
</evidence>
<dbReference type="Gene3D" id="3.40.1190.10">
    <property type="entry name" value="Mur-like, catalytic domain"/>
    <property type="match status" value="1"/>
</dbReference>
<keyword evidence="11" id="KW-0479">Metal-binding</keyword>
<dbReference type="SUPFAM" id="SSF53244">
    <property type="entry name" value="MurD-like peptide ligases, peptide-binding domain"/>
    <property type="match status" value="1"/>
</dbReference>
<evidence type="ECO:0000313" key="26">
    <source>
        <dbReference type="EMBL" id="KTC89214.1"/>
    </source>
</evidence>
<dbReference type="PATRIC" id="fig|1212489.4.peg.731"/>
<dbReference type="EC" id="6.3.2.12" evidence="7"/>
<dbReference type="PANTHER" id="PTHR11136:SF0">
    <property type="entry name" value="DIHYDROFOLATE SYNTHETASE-RELATED"/>
    <property type="match status" value="1"/>
</dbReference>
<dbReference type="SUPFAM" id="SSF53623">
    <property type="entry name" value="MurD-like peptide ligases, catalytic domain"/>
    <property type="match status" value="1"/>
</dbReference>
<evidence type="ECO:0000256" key="8">
    <source>
        <dbReference type="ARBA" id="ARBA00013025"/>
    </source>
</evidence>
<dbReference type="NCBIfam" id="NF008101">
    <property type="entry name" value="PRK10846.1"/>
    <property type="match status" value="1"/>
</dbReference>
<evidence type="ECO:0000256" key="11">
    <source>
        <dbReference type="ARBA" id="ARBA00022723"/>
    </source>
</evidence>
<dbReference type="PROSITE" id="PS01012">
    <property type="entry name" value="FOLYLPOLYGLU_SYNT_2"/>
    <property type="match status" value="1"/>
</dbReference>
<evidence type="ECO:0000259" key="24">
    <source>
        <dbReference type="Pfam" id="PF02875"/>
    </source>
</evidence>
<dbReference type="EC" id="6.3.2.17" evidence="8"/>
<dbReference type="AlphaFoldDB" id="A0A0W0T0S2"/>
<comment type="catalytic activity">
    <reaction evidence="22">
        <text>7,8-dihydropteroate + L-glutamate + ATP = 7,8-dihydrofolate + ADP + phosphate + H(+)</text>
        <dbReference type="Rhea" id="RHEA:23584"/>
        <dbReference type="ChEBI" id="CHEBI:15378"/>
        <dbReference type="ChEBI" id="CHEBI:17839"/>
        <dbReference type="ChEBI" id="CHEBI:29985"/>
        <dbReference type="ChEBI" id="CHEBI:30616"/>
        <dbReference type="ChEBI" id="CHEBI:43474"/>
        <dbReference type="ChEBI" id="CHEBI:57451"/>
        <dbReference type="ChEBI" id="CHEBI:456216"/>
        <dbReference type="EC" id="6.3.2.12"/>
    </reaction>
</comment>
<comment type="similarity">
    <text evidence="5 23">Belongs to the folylpolyglutamate synthase family.</text>
</comment>
<comment type="catalytic activity">
    <reaction evidence="19">
        <text>(6S)-5,6,7,8-tetrahydrofolyl-(gamma-L-Glu)(n) + L-glutamate + ATP = (6S)-5,6,7,8-tetrahydrofolyl-(gamma-L-Glu)(n+1) + ADP + phosphate + H(+)</text>
        <dbReference type="Rhea" id="RHEA:10580"/>
        <dbReference type="Rhea" id="RHEA-COMP:14738"/>
        <dbReference type="Rhea" id="RHEA-COMP:14740"/>
        <dbReference type="ChEBI" id="CHEBI:15378"/>
        <dbReference type="ChEBI" id="CHEBI:29985"/>
        <dbReference type="ChEBI" id="CHEBI:30616"/>
        <dbReference type="ChEBI" id="CHEBI:43474"/>
        <dbReference type="ChEBI" id="CHEBI:141005"/>
        <dbReference type="ChEBI" id="CHEBI:456216"/>
        <dbReference type="EC" id="6.3.2.17"/>
    </reaction>
</comment>
<dbReference type="InterPro" id="IPR004101">
    <property type="entry name" value="Mur_ligase_C"/>
</dbReference>
<evidence type="ECO:0000256" key="5">
    <source>
        <dbReference type="ARBA" id="ARBA00008276"/>
    </source>
</evidence>
<evidence type="ECO:0000256" key="10">
    <source>
        <dbReference type="ARBA" id="ARBA00022598"/>
    </source>
</evidence>
<evidence type="ECO:0000256" key="16">
    <source>
        <dbReference type="ARBA" id="ARBA00030048"/>
    </source>
</evidence>
<gene>
    <name evidence="26" type="primary">folC</name>
    <name evidence="26" type="ORF">Ldro_0703</name>
</gene>
<dbReference type="Pfam" id="PF02875">
    <property type="entry name" value="Mur_ligase_C"/>
    <property type="match status" value="1"/>
</dbReference>
<dbReference type="InterPro" id="IPR036565">
    <property type="entry name" value="Mur-like_cat_sf"/>
</dbReference>
<organism evidence="26 27">
    <name type="scientific">Legionella drozanskii LLAP-1</name>
    <dbReference type="NCBI Taxonomy" id="1212489"/>
    <lineage>
        <taxon>Bacteria</taxon>
        <taxon>Pseudomonadati</taxon>
        <taxon>Pseudomonadota</taxon>
        <taxon>Gammaproteobacteria</taxon>
        <taxon>Legionellales</taxon>
        <taxon>Legionellaceae</taxon>
        <taxon>Legionella</taxon>
    </lineage>
</organism>
<keyword evidence="14" id="KW-0460">Magnesium</keyword>
<dbReference type="Proteomes" id="UP000054736">
    <property type="component" value="Unassembled WGS sequence"/>
</dbReference>
<evidence type="ECO:0000256" key="17">
    <source>
        <dbReference type="ARBA" id="ARBA00030592"/>
    </source>
</evidence>
<dbReference type="GO" id="GO:0004326">
    <property type="term" value="F:tetrahydrofolylpolyglutamate synthase activity"/>
    <property type="evidence" value="ECO:0007669"/>
    <property type="project" value="UniProtKB-EC"/>
</dbReference>
<dbReference type="Gene3D" id="3.90.190.20">
    <property type="entry name" value="Mur ligase, C-terminal domain"/>
    <property type="match status" value="1"/>
</dbReference>
<comment type="catalytic activity">
    <reaction evidence="20">
        <text>10-formyltetrahydrofolyl-(gamma-L-Glu)(n) + L-glutamate + ATP = 10-formyltetrahydrofolyl-(gamma-L-Glu)(n+1) + ADP + phosphate + H(+)</text>
        <dbReference type="Rhea" id="RHEA:51904"/>
        <dbReference type="Rhea" id="RHEA-COMP:13088"/>
        <dbReference type="Rhea" id="RHEA-COMP:14300"/>
        <dbReference type="ChEBI" id="CHEBI:15378"/>
        <dbReference type="ChEBI" id="CHEBI:29985"/>
        <dbReference type="ChEBI" id="CHEBI:30616"/>
        <dbReference type="ChEBI" id="CHEBI:43474"/>
        <dbReference type="ChEBI" id="CHEBI:134413"/>
        <dbReference type="ChEBI" id="CHEBI:456216"/>
        <dbReference type="EC" id="6.3.2.17"/>
    </reaction>
</comment>
<comment type="pathway">
    <text evidence="3">Cofactor biosynthesis; tetrahydrofolate biosynthesis; 7,8-dihydrofolate from 2-amino-4-hydroxy-6-hydroxymethyl-7,8-dihydropteridine diphosphate and 4-aminobenzoate: step 2/2.</text>
</comment>
<keyword evidence="27" id="KW-1185">Reference proteome</keyword>
<evidence type="ECO:0000256" key="15">
    <source>
        <dbReference type="ARBA" id="ARBA00022909"/>
    </source>
</evidence>
<evidence type="ECO:0000256" key="4">
    <source>
        <dbReference type="ARBA" id="ARBA00005150"/>
    </source>
</evidence>
<feature type="domain" description="Mur ligase C-terminal" evidence="24">
    <location>
        <begin position="285"/>
        <end position="407"/>
    </location>
</feature>
<evidence type="ECO:0000256" key="12">
    <source>
        <dbReference type="ARBA" id="ARBA00022741"/>
    </source>
</evidence>
<comment type="function">
    <text evidence="2">Functions in two distinct reactions of the de novo folate biosynthetic pathway. Catalyzes the addition of a glutamate residue to dihydropteroate (7,8-dihydropteroate or H2Pte) to form dihydrofolate (7,8-dihydrofolate monoglutamate or H2Pte-Glu). Also catalyzes successive additions of L-glutamate to tetrahydrofolate or 10-formyltetrahydrofolate or 5,10-methylenetetrahydrofolate, leading to folylpolyglutamate derivatives.</text>
</comment>
<dbReference type="GO" id="GO:0005524">
    <property type="term" value="F:ATP binding"/>
    <property type="evidence" value="ECO:0007669"/>
    <property type="project" value="UniProtKB-KW"/>
</dbReference>
<dbReference type="InterPro" id="IPR001645">
    <property type="entry name" value="Folylpolyglutamate_synth"/>
</dbReference>
<evidence type="ECO:0000313" key="27">
    <source>
        <dbReference type="Proteomes" id="UP000054736"/>
    </source>
</evidence>
<protein>
    <recommendedName>
        <fullName evidence="9">Dihydrofolate synthase/folylpolyglutamate synthase</fullName>
        <ecNumber evidence="7">6.3.2.12</ecNumber>
        <ecNumber evidence="8">6.3.2.17</ecNumber>
    </recommendedName>
    <alternativeName>
        <fullName evidence="18">Folylpoly-gamma-glutamate synthetase-dihydrofolate synthetase</fullName>
    </alternativeName>
    <alternativeName>
        <fullName evidence="16">Folylpolyglutamate synthetase</fullName>
    </alternativeName>
    <alternativeName>
        <fullName evidence="17">Tetrahydrofolylpolyglutamate synthase</fullName>
    </alternativeName>
</protein>
<dbReference type="GO" id="GO:0046656">
    <property type="term" value="P:folic acid biosynthetic process"/>
    <property type="evidence" value="ECO:0007669"/>
    <property type="project" value="UniProtKB-KW"/>
</dbReference>
<evidence type="ECO:0000256" key="9">
    <source>
        <dbReference type="ARBA" id="ARBA00019357"/>
    </source>
</evidence>
<comment type="pathway">
    <text evidence="4">Cofactor biosynthesis; tetrahydrofolylpolyglutamate biosynthesis.</text>
</comment>
<evidence type="ECO:0000256" key="3">
    <source>
        <dbReference type="ARBA" id="ARBA00004799"/>
    </source>
</evidence>
<evidence type="ECO:0000256" key="19">
    <source>
        <dbReference type="ARBA" id="ARBA00047493"/>
    </source>
</evidence>
<evidence type="ECO:0000259" key="25">
    <source>
        <dbReference type="Pfam" id="PF08245"/>
    </source>
</evidence>
<sequence>MKPYKDFTLREWLDFLENRHSQEIQLGLSRIHQVAESLSLTNPQAKIITVAGTNGKGSTVAMLEAIYLAAGYRVASYTSPHLLVFNERIRVNQQPISDELLCLAFMAIEKGRGDIHLSYFEMATLAALWHFKRQQLDLIILEVGLGGRLDATNIIASDLAIITTIDLDHQEFLGNTREEIGLEKAGILRVNKPFIFADTNPPESIVNHGLALSASMYLAERDYHHRLNNGNFELKFQGEYLVFPQPKLHSNSVAAAMIASLLLKTELPLNYPHLKEAIEKVSLAGRLELKQKEGVTILFDVSHNPQAAEYLAEFIKNYHPKKTVHAVFSALKDKNISGIVAPLKNVVDYWYPALLTGKRAASREQLNKAMSLIGEEDLLCHDDPISAYQSACSRANEGDLMVVYGSFVTVGMVMQAFTSKRNH</sequence>
<evidence type="ECO:0000256" key="22">
    <source>
        <dbReference type="ARBA" id="ARBA00049161"/>
    </source>
</evidence>
<evidence type="ECO:0000256" key="20">
    <source>
        <dbReference type="ARBA" id="ARBA00047808"/>
    </source>
</evidence>
<comment type="caution">
    <text evidence="26">The sequence shown here is derived from an EMBL/GenBank/DDBJ whole genome shotgun (WGS) entry which is preliminary data.</text>
</comment>
<evidence type="ECO:0000256" key="14">
    <source>
        <dbReference type="ARBA" id="ARBA00022842"/>
    </source>
</evidence>
<dbReference type="STRING" id="1212489.Ldro_0703"/>
<evidence type="ECO:0000256" key="23">
    <source>
        <dbReference type="PIRNR" id="PIRNR001563"/>
    </source>
</evidence>
<feature type="domain" description="Mur ligase central" evidence="25">
    <location>
        <begin position="50"/>
        <end position="189"/>
    </location>
</feature>
<dbReference type="PIRSF" id="PIRSF001563">
    <property type="entry name" value="Folylpolyglu_synth"/>
    <property type="match status" value="1"/>
</dbReference>
<evidence type="ECO:0000256" key="18">
    <source>
        <dbReference type="ARBA" id="ARBA00032510"/>
    </source>
</evidence>
<dbReference type="InterPro" id="IPR036615">
    <property type="entry name" value="Mur_ligase_C_dom_sf"/>
</dbReference>
<dbReference type="InterPro" id="IPR013221">
    <property type="entry name" value="Mur_ligase_cen"/>
</dbReference>
<proteinExistence type="inferred from homology"/>
<name>A0A0W0T0S2_9GAMM</name>
<dbReference type="PANTHER" id="PTHR11136">
    <property type="entry name" value="FOLYLPOLYGLUTAMATE SYNTHASE-RELATED"/>
    <property type="match status" value="1"/>
</dbReference>
<keyword evidence="15" id="KW-0289">Folate biosynthesis</keyword>
<dbReference type="OrthoDB" id="9809356at2"/>
<comment type="catalytic activity">
    <reaction evidence="21">
        <text>(6R)-5,10-methylenetetrahydrofolyl-(gamma-L-Glu)(n) + L-glutamate + ATP = (6R)-5,10-methylenetetrahydrofolyl-(gamma-L-Glu)(n+1) + ADP + phosphate + H(+)</text>
        <dbReference type="Rhea" id="RHEA:51912"/>
        <dbReference type="Rhea" id="RHEA-COMP:13257"/>
        <dbReference type="Rhea" id="RHEA-COMP:13258"/>
        <dbReference type="ChEBI" id="CHEBI:15378"/>
        <dbReference type="ChEBI" id="CHEBI:29985"/>
        <dbReference type="ChEBI" id="CHEBI:30616"/>
        <dbReference type="ChEBI" id="CHEBI:43474"/>
        <dbReference type="ChEBI" id="CHEBI:136572"/>
        <dbReference type="ChEBI" id="CHEBI:456216"/>
        <dbReference type="EC" id="6.3.2.17"/>
    </reaction>
</comment>
<evidence type="ECO:0000256" key="2">
    <source>
        <dbReference type="ARBA" id="ARBA00002714"/>
    </source>
</evidence>
<dbReference type="FunFam" id="3.40.1190.10:FF:000004">
    <property type="entry name" value="Dihydrofolate synthase/folylpolyglutamate synthase"/>
    <property type="match status" value="1"/>
</dbReference>